<dbReference type="NCBIfam" id="TIGR00231">
    <property type="entry name" value="small_GTP"/>
    <property type="match status" value="1"/>
</dbReference>
<dbReference type="InterPro" id="IPR027417">
    <property type="entry name" value="P-loop_NTPase"/>
</dbReference>
<comment type="cofactor">
    <cofactor evidence="1">
        <name>Mg(2+)</name>
        <dbReference type="ChEBI" id="CHEBI:18420"/>
    </cofactor>
</comment>
<dbReference type="Pfam" id="PF00071">
    <property type="entry name" value="Ras"/>
    <property type="match status" value="1"/>
</dbReference>
<reference evidence="27" key="1">
    <citation type="submission" date="2018-11" db="EMBL/GenBank/DDBJ databases">
        <authorList>
            <person name="Alioto T."/>
            <person name="Alioto T."/>
        </authorList>
    </citation>
    <scope>NUCLEOTIDE SEQUENCE</scope>
</reference>
<dbReference type="SMART" id="SM00173">
    <property type="entry name" value="RAS"/>
    <property type="match status" value="1"/>
</dbReference>
<evidence type="ECO:0000256" key="23">
    <source>
        <dbReference type="ARBA" id="ARBA00023329"/>
    </source>
</evidence>
<dbReference type="SMART" id="SM00174">
    <property type="entry name" value="RHO"/>
    <property type="match status" value="1"/>
</dbReference>
<evidence type="ECO:0000256" key="24">
    <source>
        <dbReference type="ARBA" id="ARBA00047660"/>
    </source>
</evidence>
<evidence type="ECO:0000256" key="19">
    <source>
        <dbReference type="ARBA" id="ARBA00023136"/>
    </source>
</evidence>
<keyword evidence="18" id="KW-0342">GTP-binding</keyword>
<dbReference type="SUPFAM" id="SSF52540">
    <property type="entry name" value="P-loop containing nucleoside triphosphate hydrolases"/>
    <property type="match status" value="1"/>
</dbReference>
<evidence type="ECO:0000256" key="17">
    <source>
        <dbReference type="ARBA" id="ARBA00022927"/>
    </source>
</evidence>
<keyword evidence="9" id="KW-0813">Transport</keyword>
<comment type="catalytic activity">
    <reaction evidence="24">
        <text>GTP + H2O = GDP + phosphate + H(+)</text>
        <dbReference type="Rhea" id="RHEA:19669"/>
        <dbReference type="ChEBI" id="CHEBI:15377"/>
        <dbReference type="ChEBI" id="CHEBI:15378"/>
        <dbReference type="ChEBI" id="CHEBI:37565"/>
        <dbReference type="ChEBI" id="CHEBI:43474"/>
        <dbReference type="ChEBI" id="CHEBI:58189"/>
        <dbReference type="EC" id="3.6.5.2"/>
    </reaction>
    <physiologicalReaction direction="left-to-right" evidence="24">
        <dbReference type="Rhea" id="RHEA:19670"/>
    </physiologicalReaction>
</comment>
<keyword evidence="14" id="KW-0967">Endosome</keyword>
<evidence type="ECO:0000256" key="9">
    <source>
        <dbReference type="ARBA" id="ARBA00022448"/>
    </source>
</evidence>
<protein>
    <recommendedName>
        <fullName evidence="25">Ras-related protein Rab-35</fullName>
        <ecNumber evidence="8">3.6.5.2</ecNumber>
    </recommendedName>
</protein>
<dbReference type="GO" id="GO:0005525">
    <property type="term" value="F:GTP binding"/>
    <property type="evidence" value="ECO:0007669"/>
    <property type="project" value="UniProtKB-KW"/>
</dbReference>
<dbReference type="FunFam" id="3.40.50.300:FF:000404">
    <property type="entry name" value="Putative ras-related protein Rab-35"/>
    <property type="match status" value="1"/>
</dbReference>
<keyword evidence="11" id="KW-0597">Phosphoprotein</keyword>
<evidence type="ECO:0000256" key="14">
    <source>
        <dbReference type="ARBA" id="ARBA00022753"/>
    </source>
</evidence>
<sequence>MAREYDHLFKLLIIGDSGVGKSSLLLRFSDNTFAGTYITTIGVDFKIRTVDVAGEKVKLQIWDTAGQERFRTITSTYYRGTHGVIVVYDVTSGESFANVKRWLHEIDQNCDVVNRILVGNKDDDPDRKVVLTQDAQRFAEQMGIQLYETSAKENKNVEEMFLAITKLVLQSKKEQMKKQADQPSDAIKINGRSKDKRTKKCC</sequence>
<dbReference type="SMART" id="SM00177">
    <property type="entry name" value="ARF"/>
    <property type="match status" value="1"/>
</dbReference>
<comment type="subcellular location">
    <subcellularLocation>
        <location evidence="5">Cell membrane</location>
        <topology evidence="5">Lipid-anchor</topology>
        <orientation evidence="5">Cytoplasmic side</orientation>
    </subcellularLocation>
    <subcellularLocation>
        <location evidence="2">Cytoplasmic vesicle</location>
        <location evidence="2">Clathrin-coated vesicle</location>
    </subcellularLocation>
    <subcellularLocation>
        <location evidence="3">Endosome</location>
    </subcellularLocation>
    <subcellularLocation>
        <location evidence="4">Melanosome</location>
    </subcellularLocation>
    <subcellularLocation>
        <location evidence="6">Membrane</location>
        <location evidence="6">Clathrin-coated pit</location>
    </subcellularLocation>
</comment>
<evidence type="ECO:0000313" key="27">
    <source>
        <dbReference type="EMBL" id="VDI60537.1"/>
    </source>
</evidence>
<dbReference type="EMBL" id="UYJE01008045">
    <property type="protein sequence ID" value="VDI60537.1"/>
    <property type="molecule type" value="Genomic_DNA"/>
</dbReference>
<evidence type="ECO:0000256" key="18">
    <source>
        <dbReference type="ARBA" id="ARBA00023134"/>
    </source>
</evidence>
<evidence type="ECO:0000256" key="8">
    <source>
        <dbReference type="ARBA" id="ARBA00011984"/>
    </source>
</evidence>
<keyword evidence="19" id="KW-0472">Membrane</keyword>
<feature type="region of interest" description="Disordered" evidence="26">
    <location>
        <begin position="175"/>
        <end position="202"/>
    </location>
</feature>
<dbReference type="GO" id="GO:0005768">
    <property type="term" value="C:endosome"/>
    <property type="evidence" value="ECO:0007669"/>
    <property type="project" value="UniProtKB-SubCell"/>
</dbReference>
<keyword evidence="15" id="KW-0378">Hydrolase</keyword>
<dbReference type="GO" id="GO:0015031">
    <property type="term" value="P:protein transport"/>
    <property type="evidence" value="ECO:0007669"/>
    <property type="project" value="UniProtKB-KW"/>
</dbReference>
<evidence type="ECO:0000256" key="5">
    <source>
        <dbReference type="ARBA" id="ARBA00004342"/>
    </source>
</evidence>
<dbReference type="PRINTS" id="PR00449">
    <property type="entry name" value="RASTRNSFRMNG"/>
</dbReference>
<evidence type="ECO:0000256" key="21">
    <source>
        <dbReference type="ARBA" id="ARBA00023288"/>
    </source>
</evidence>
<evidence type="ECO:0000256" key="13">
    <source>
        <dbReference type="ARBA" id="ARBA00022741"/>
    </source>
</evidence>
<dbReference type="AlphaFoldDB" id="A0A8B6G941"/>
<keyword evidence="12" id="KW-0479">Metal-binding</keyword>
<proteinExistence type="inferred from homology"/>
<evidence type="ECO:0000256" key="15">
    <source>
        <dbReference type="ARBA" id="ARBA00022801"/>
    </source>
</evidence>
<evidence type="ECO:0000256" key="3">
    <source>
        <dbReference type="ARBA" id="ARBA00004177"/>
    </source>
</evidence>
<organism evidence="27 28">
    <name type="scientific">Mytilus galloprovincialis</name>
    <name type="common">Mediterranean mussel</name>
    <dbReference type="NCBI Taxonomy" id="29158"/>
    <lineage>
        <taxon>Eukaryota</taxon>
        <taxon>Metazoa</taxon>
        <taxon>Spiralia</taxon>
        <taxon>Lophotrochozoa</taxon>
        <taxon>Mollusca</taxon>
        <taxon>Bivalvia</taxon>
        <taxon>Autobranchia</taxon>
        <taxon>Pteriomorphia</taxon>
        <taxon>Mytilida</taxon>
        <taxon>Mytiloidea</taxon>
        <taxon>Mytilidae</taxon>
        <taxon>Mytilinae</taxon>
        <taxon>Mytilus</taxon>
    </lineage>
</organism>
<dbReference type="GO" id="GO:0003925">
    <property type="term" value="F:G protein activity"/>
    <property type="evidence" value="ECO:0007669"/>
    <property type="project" value="UniProtKB-EC"/>
</dbReference>
<dbReference type="Gene3D" id="3.40.50.300">
    <property type="entry name" value="P-loop containing nucleotide triphosphate hydrolases"/>
    <property type="match status" value="1"/>
</dbReference>
<dbReference type="OrthoDB" id="9989112at2759"/>
<keyword evidence="21" id="KW-0449">Lipoprotein</keyword>
<evidence type="ECO:0000256" key="7">
    <source>
        <dbReference type="ARBA" id="ARBA00006270"/>
    </source>
</evidence>
<evidence type="ECO:0000256" key="26">
    <source>
        <dbReference type="SAM" id="MobiDB-lite"/>
    </source>
</evidence>
<dbReference type="InterPro" id="IPR050305">
    <property type="entry name" value="Small_GTPase_Rab"/>
</dbReference>
<comment type="similarity">
    <text evidence="7">Belongs to the small GTPase superfamily. Rab family.</text>
</comment>
<dbReference type="SMART" id="SM00175">
    <property type="entry name" value="RAB"/>
    <property type="match status" value="1"/>
</dbReference>
<comment type="caution">
    <text evidence="27">The sequence shown here is derived from an EMBL/GenBank/DDBJ whole genome shotgun (WGS) entry which is preliminary data.</text>
</comment>
<keyword evidence="28" id="KW-1185">Reference proteome</keyword>
<name>A0A8B6G941_MYTGA</name>
<keyword evidence="23" id="KW-0968">Cytoplasmic vesicle</keyword>
<evidence type="ECO:0000256" key="16">
    <source>
        <dbReference type="ARBA" id="ARBA00022842"/>
    </source>
</evidence>
<evidence type="ECO:0000256" key="22">
    <source>
        <dbReference type="ARBA" id="ARBA00023289"/>
    </source>
</evidence>
<evidence type="ECO:0000256" key="20">
    <source>
        <dbReference type="ARBA" id="ARBA00023176"/>
    </source>
</evidence>
<evidence type="ECO:0000256" key="25">
    <source>
        <dbReference type="ARBA" id="ARBA00067828"/>
    </source>
</evidence>
<evidence type="ECO:0000256" key="12">
    <source>
        <dbReference type="ARBA" id="ARBA00022723"/>
    </source>
</evidence>
<dbReference type="SMART" id="SM00176">
    <property type="entry name" value="RAN"/>
    <property type="match status" value="1"/>
</dbReference>
<keyword evidence="16" id="KW-0460">Magnesium</keyword>
<dbReference type="GO" id="GO:0030136">
    <property type="term" value="C:clathrin-coated vesicle"/>
    <property type="evidence" value="ECO:0007669"/>
    <property type="project" value="UniProtKB-SubCell"/>
</dbReference>
<keyword evidence="17" id="KW-0653">Protein transport</keyword>
<keyword evidence="13" id="KW-0547">Nucleotide-binding</keyword>
<dbReference type="PROSITE" id="PS51421">
    <property type="entry name" value="RAS"/>
    <property type="match status" value="1"/>
</dbReference>
<evidence type="ECO:0000256" key="1">
    <source>
        <dbReference type="ARBA" id="ARBA00001946"/>
    </source>
</evidence>
<dbReference type="GO" id="GO:0046872">
    <property type="term" value="F:metal ion binding"/>
    <property type="evidence" value="ECO:0007669"/>
    <property type="project" value="UniProtKB-KW"/>
</dbReference>
<dbReference type="PANTHER" id="PTHR47980">
    <property type="entry name" value="LD44762P"/>
    <property type="match status" value="1"/>
</dbReference>
<evidence type="ECO:0000256" key="6">
    <source>
        <dbReference type="ARBA" id="ARBA00004600"/>
    </source>
</evidence>
<keyword evidence="10" id="KW-1003">Cell membrane</keyword>
<keyword evidence="22" id="KW-0636">Prenylation</keyword>
<dbReference type="GO" id="GO:0005905">
    <property type="term" value="C:clathrin-coated pit"/>
    <property type="evidence" value="ECO:0007669"/>
    <property type="project" value="UniProtKB-SubCell"/>
</dbReference>
<evidence type="ECO:0000256" key="10">
    <source>
        <dbReference type="ARBA" id="ARBA00022475"/>
    </source>
</evidence>
<dbReference type="InterPro" id="IPR005225">
    <property type="entry name" value="Small_GTP-bd"/>
</dbReference>
<dbReference type="EC" id="3.6.5.2" evidence="8"/>
<evidence type="ECO:0000313" key="28">
    <source>
        <dbReference type="Proteomes" id="UP000596742"/>
    </source>
</evidence>
<evidence type="ECO:0000256" key="2">
    <source>
        <dbReference type="ARBA" id="ARBA00004132"/>
    </source>
</evidence>
<dbReference type="PROSITE" id="PS51417">
    <property type="entry name" value="ARF"/>
    <property type="match status" value="1"/>
</dbReference>
<dbReference type="GO" id="GO:0005886">
    <property type="term" value="C:plasma membrane"/>
    <property type="evidence" value="ECO:0007669"/>
    <property type="project" value="UniProtKB-SubCell"/>
</dbReference>
<dbReference type="PROSITE" id="PS51420">
    <property type="entry name" value="RHO"/>
    <property type="match status" value="1"/>
</dbReference>
<evidence type="ECO:0000256" key="4">
    <source>
        <dbReference type="ARBA" id="ARBA00004223"/>
    </source>
</evidence>
<accession>A0A8B6G941</accession>
<dbReference type="Proteomes" id="UP000596742">
    <property type="component" value="Unassembled WGS sequence"/>
</dbReference>
<dbReference type="InterPro" id="IPR001806">
    <property type="entry name" value="Small_GTPase"/>
</dbReference>
<gene>
    <name evidence="27" type="ORF">MGAL_10B049408</name>
</gene>
<dbReference type="PROSITE" id="PS51419">
    <property type="entry name" value="RAB"/>
    <property type="match status" value="1"/>
</dbReference>
<keyword evidence="20" id="KW-0168">Coated pit</keyword>
<evidence type="ECO:0000256" key="11">
    <source>
        <dbReference type="ARBA" id="ARBA00022553"/>
    </source>
</evidence>